<dbReference type="GO" id="GO:0019825">
    <property type="term" value="F:oxygen binding"/>
    <property type="evidence" value="ECO:0007669"/>
    <property type="project" value="InterPro"/>
</dbReference>
<feature type="binding site" description="distal binding residue" evidence="6">
    <location>
        <position position="76"/>
    </location>
    <ligand>
        <name>heme</name>
        <dbReference type="ChEBI" id="CHEBI:30413"/>
    </ligand>
    <ligandPart>
        <name>Fe</name>
        <dbReference type="ChEBI" id="CHEBI:18248"/>
    </ligandPart>
</feature>
<dbReference type="EMBL" id="QGNA01000003">
    <property type="protein sequence ID" value="PWS36754.1"/>
    <property type="molecule type" value="Genomic_DNA"/>
</dbReference>
<gene>
    <name evidence="7" type="ORF">DFH01_16635</name>
</gene>
<keyword evidence="4 6" id="KW-0479">Metal-binding</keyword>
<evidence type="ECO:0000256" key="6">
    <source>
        <dbReference type="PIRSR" id="PIRSR601486-1"/>
    </source>
</evidence>
<evidence type="ECO:0000313" key="8">
    <source>
        <dbReference type="Proteomes" id="UP000245765"/>
    </source>
</evidence>
<dbReference type="GO" id="GO:0020037">
    <property type="term" value="F:heme binding"/>
    <property type="evidence" value="ECO:0007669"/>
    <property type="project" value="InterPro"/>
</dbReference>
<dbReference type="AlphaFoldDB" id="A0A317FCA4"/>
<keyword evidence="8" id="KW-1185">Reference proteome</keyword>
<comment type="caution">
    <text evidence="7">The sequence shown here is derived from an EMBL/GenBank/DDBJ whole genome shotgun (WGS) entry which is preliminary data.</text>
</comment>
<comment type="cofactor">
    <cofactor evidence="1">
        <name>heme</name>
        <dbReference type="ChEBI" id="CHEBI:30413"/>
    </cofactor>
</comment>
<dbReference type="InterPro" id="IPR019795">
    <property type="entry name" value="Globin_bac-like_CS"/>
</dbReference>
<evidence type="ECO:0000256" key="3">
    <source>
        <dbReference type="ARBA" id="ARBA00022617"/>
    </source>
</evidence>
<reference evidence="8" key="1">
    <citation type="submission" date="2018-05" db="EMBL/GenBank/DDBJ databases">
        <authorList>
            <person name="Du Z."/>
            <person name="Wang X."/>
        </authorList>
    </citation>
    <scope>NUCLEOTIDE SEQUENCE [LARGE SCALE GENOMIC DNA]</scope>
    <source>
        <strain evidence="8">CQN31</strain>
    </source>
</reference>
<evidence type="ECO:0000256" key="2">
    <source>
        <dbReference type="ARBA" id="ARBA00022448"/>
    </source>
</evidence>
<evidence type="ECO:0000256" key="4">
    <source>
        <dbReference type="ARBA" id="ARBA00022723"/>
    </source>
</evidence>
<dbReference type="InterPro" id="IPR001486">
    <property type="entry name" value="Hemoglobin_trunc"/>
</dbReference>
<dbReference type="PROSITE" id="PS01213">
    <property type="entry name" value="GLOBIN_FAM_2"/>
    <property type="match status" value="1"/>
</dbReference>
<dbReference type="CDD" id="cd00454">
    <property type="entry name" value="TrHb1_N"/>
    <property type="match status" value="1"/>
</dbReference>
<keyword evidence="2" id="KW-0813">Transport</keyword>
<dbReference type="Gene3D" id="1.10.490.10">
    <property type="entry name" value="Globins"/>
    <property type="match status" value="1"/>
</dbReference>
<sequence>MGTSMYERLGGASGIGHLVDDIVEAHMANPLIQARFLPYREQPERLAAVKRHLRDFLGMGSGGPEQYDGKGMVGAHRGMNIGAEEYMAAMDDILGVLTKHGVDEQTRKDVLAIAYSLKGEILRV</sequence>
<evidence type="ECO:0000256" key="5">
    <source>
        <dbReference type="ARBA" id="ARBA00023004"/>
    </source>
</evidence>
<dbReference type="OrthoDB" id="9795814at2"/>
<keyword evidence="5 6" id="KW-0408">Iron</keyword>
<evidence type="ECO:0000313" key="7">
    <source>
        <dbReference type="EMBL" id="PWS36754.1"/>
    </source>
</evidence>
<dbReference type="GO" id="GO:0015671">
    <property type="term" value="P:oxygen transport"/>
    <property type="evidence" value="ECO:0007669"/>
    <property type="project" value="InterPro"/>
</dbReference>
<evidence type="ECO:0000256" key="1">
    <source>
        <dbReference type="ARBA" id="ARBA00001971"/>
    </source>
</evidence>
<organism evidence="7 8">
    <name type="scientific">Falsiroseomonas bella</name>
    <dbReference type="NCBI Taxonomy" id="2184016"/>
    <lineage>
        <taxon>Bacteria</taxon>
        <taxon>Pseudomonadati</taxon>
        <taxon>Pseudomonadota</taxon>
        <taxon>Alphaproteobacteria</taxon>
        <taxon>Acetobacterales</taxon>
        <taxon>Roseomonadaceae</taxon>
        <taxon>Falsiroseomonas</taxon>
    </lineage>
</organism>
<accession>A0A317FCA4</accession>
<dbReference type="RefSeq" id="WP_109871547.1">
    <property type="nucleotide sequence ID" value="NZ_QGNA01000003.1"/>
</dbReference>
<proteinExistence type="predicted"/>
<dbReference type="InterPro" id="IPR012292">
    <property type="entry name" value="Globin/Proto"/>
</dbReference>
<dbReference type="GO" id="GO:0046872">
    <property type="term" value="F:metal ion binding"/>
    <property type="evidence" value="ECO:0007669"/>
    <property type="project" value="UniProtKB-KW"/>
</dbReference>
<dbReference type="SUPFAM" id="SSF46458">
    <property type="entry name" value="Globin-like"/>
    <property type="match status" value="1"/>
</dbReference>
<dbReference type="Proteomes" id="UP000245765">
    <property type="component" value="Unassembled WGS sequence"/>
</dbReference>
<dbReference type="InterPro" id="IPR009050">
    <property type="entry name" value="Globin-like_sf"/>
</dbReference>
<protein>
    <submittedName>
        <fullName evidence="7">Group 1 truncated hemoglobin</fullName>
    </submittedName>
</protein>
<dbReference type="Pfam" id="PF01152">
    <property type="entry name" value="Bac_globin"/>
    <property type="match status" value="1"/>
</dbReference>
<feature type="binding site" description="distal binding residue" evidence="6">
    <location>
        <position position="52"/>
    </location>
    <ligand>
        <name>heme</name>
        <dbReference type="ChEBI" id="CHEBI:30413"/>
    </ligand>
    <ligandPart>
        <name>Fe</name>
        <dbReference type="ChEBI" id="CHEBI:18248"/>
    </ligandPart>
</feature>
<keyword evidence="3 6" id="KW-0349">Heme</keyword>
<name>A0A317FCA4_9PROT</name>